<protein>
    <recommendedName>
        <fullName evidence="4">Phosphoesterase</fullName>
        <ecNumber evidence="4">3.1.4.-</ecNumber>
    </recommendedName>
</protein>
<evidence type="ECO:0000256" key="4">
    <source>
        <dbReference type="RuleBase" id="RU362039"/>
    </source>
</evidence>
<dbReference type="PROSITE" id="PS01269">
    <property type="entry name" value="UPF0025"/>
    <property type="match status" value="1"/>
</dbReference>
<dbReference type="NCBIfam" id="TIGR00040">
    <property type="entry name" value="yfcE"/>
    <property type="match status" value="1"/>
</dbReference>
<gene>
    <name evidence="6" type="ORF">CIB95_00400</name>
</gene>
<evidence type="ECO:0000256" key="2">
    <source>
        <dbReference type="ARBA" id="ARBA00022723"/>
    </source>
</evidence>
<dbReference type="InterPro" id="IPR020935">
    <property type="entry name" value="PdiEstase_YfcE_CS"/>
</dbReference>
<dbReference type="Gene3D" id="3.60.21.10">
    <property type="match status" value="1"/>
</dbReference>
<dbReference type="Proteomes" id="UP000217083">
    <property type="component" value="Unassembled WGS sequence"/>
</dbReference>
<comment type="cofactor">
    <cofactor evidence="4">
        <name>a divalent metal cation</name>
        <dbReference type="ChEBI" id="CHEBI:60240"/>
    </cofactor>
</comment>
<reference evidence="7" key="1">
    <citation type="submission" date="2017-08" db="EMBL/GenBank/DDBJ databases">
        <authorList>
            <person name="Huang Z."/>
        </authorList>
    </citation>
    <scope>NUCLEOTIDE SEQUENCE [LARGE SCALE GENOMIC DNA]</scope>
    <source>
        <strain evidence="7">SA5d-4</strain>
    </source>
</reference>
<sequence>MIVGVVSDTHIPKRAKKLPKVLLESFKNVDLIIHAGDWQTMDVYRELSKLAPVVGVSGNVEDGEVLAFFEKKKIVQLGAFRVGVVHGDGKGKTTLKRAYEAFENEKVDVIIFGHSHIPLLEEHNGVILFNPGSATDKRRQQRYSYGLIQVDSNLKIDHVYYDSKE</sequence>
<comment type="caution">
    <text evidence="6">The sequence shown here is derived from an EMBL/GenBank/DDBJ whole genome shotgun (WGS) entry which is preliminary data.</text>
</comment>
<evidence type="ECO:0000256" key="1">
    <source>
        <dbReference type="ARBA" id="ARBA00008950"/>
    </source>
</evidence>
<reference evidence="6 7" key="2">
    <citation type="submission" date="2017-09" db="EMBL/GenBank/DDBJ databases">
        <title>Bacillus patelloidae sp. nov., isolated from the intestinal tract of a marine limpet.</title>
        <authorList>
            <person name="Liu R."/>
            <person name="Dong C."/>
            <person name="Shao Z."/>
        </authorList>
    </citation>
    <scope>NUCLEOTIDE SEQUENCE [LARGE SCALE GENOMIC DNA]</scope>
    <source>
        <strain evidence="6 7">SA5d-4</strain>
    </source>
</reference>
<dbReference type="InterPro" id="IPR000979">
    <property type="entry name" value="Phosphodiesterase_MJ0936/Vps29"/>
</dbReference>
<comment type="similarity">
    <text evidence="1 4">Belongs to the metallophosphoesterase superfamily. YfcE family.</text>
</comment>
<dbReference type="InterPro" id="IPR024654">
    <property type="entry name" value="Calcineurin-like_PHP_lpxH"/>
</dbReference>
<name>A0A263BWI5_9BACI</name>
<dbReference type="GO" id="GO:0016787">
    <property type="term" value="F:hydrolase activity"/>
    <property type="evidence" value="ECO:0007669"/>
    <property type="project" value="UniProtKB-UniRule"/>
</dbReference>
<evidence type="ECO:0000256" key="3">
    <source>
        <dbReference type="ARBA" id="ARBA00022801"/>
    </source>
</evidence>
<dbReference type="AlphaFoldDB" id="A0A263BWI5"/>
<dbReference type="Pfam" id="PF12850">
    <property type="entry name" value="Metallophos_2"/>
    <property type="match status" value="1"/>
</dbReference>
<keyword evidence="2 4" id="KW-0479">Metal-binding</keyword>
<dbReference type="SUPFAM" id="SSF56300">
    <property type="entry name" value="Metallo-dependent phosphatases"/>
    <property type="match status" value="1"/>
</dbReference>
<dbReference type="RefSeq" id="WP_094920377.1">
    <property type="nucleotide sequence ID" value="NZ_NPIA01000001.1"/>
</dbReference>
<evidence type="ECO:0000313" key="6">
    <source>
        <dbReference type="EMBL" id="OZM58074.1"/>
    </source>
</evidence>
<organism evidence="6 7">
    <name type="scientific">Lottiidibacillus patelloidae</name>
    <dbReference type="NCBI Taxonomy" id="2670334"/>
    <lineage>
        <taxon>Bacteria</taxon>
        <taxon>Bacillati</taxon>
        <taxon>Bacillota</taxon>
        <taxon>Bacilli</taxon>
        <taxon>Bacillales</taxon>
        <taxon>Bacillaceae</taxon>
        <taxon>Lottiidibacillus</taxon>
    </lineage>
</organism>
<proteinExistence type="inferred from homology"/>
<evidence type="ECO:0000313" key="7">
    <source>
        <dbReference type="Proteomes" id="UP000217083"/>
    </source>
</evidence>
<keyword evidence="3" id="KW-0378">Hydrolase</keyword>
<dbReference type="PANTHER" id="PTHR11124">
    <property type="entry name" value="VACUOLAR SORTING PROTEIN VPS29"/>
    <property type="match status" value="1"/>
</dbReference>
<feature type="domain" description="Calcineurin-like phosphoesterase" evidence="5">
    <location>
        <begin position="1"/>
        <end position="152"/>
    </location>
</feature>
<keyword evidence="7" id="KW-1185">Reference proteome</keyword>
<evidence type="ECO:0000259" key="5">
    <source>
        <dbReference type="Pfam" id="PF12850"/>
    </source>
</evidence>
<accession>A0A263BWI5</accession>
<dbReference type="EMBL" id="NPIA01000001">
    <property type="protein sequence ID" value="OZM58074.1"/>
    <property type="molecule type" value="Genomic_DNA"/>
</dbReference>
<dbReference type="EC" id="3.1.4.-" evidence="4"/>
<dbReference type="GO" id="GO:0046872">
    <property type="term" value="F:metal ion binding"/>
    <property type="evidence" value="ECO:0007669"/>
    <property type="project" value="UniProtKB-KW"/>
</dbReference>
<dbReference type="InterPro" id="IPR029052">
    <property type="entry name" value="Metallo-depent_PP-like"/>
</dbReference>